<gene>
    <name evidence="1" type="ORF">BCR44DRAFT_66437</name>
</gene>
<evidence type="ECO:0000313" key="2">
    <source>
        <dbReference type="Proteomes" id="UP000193411"/>
    </source>
</evidence>
<dbReference type="OrthoDB" id="5593411at2759"/>
<dbReference type="EMBL" id="MCFL01000035">
    <property type="protein sequence ID" value="ORZ33467.1"/>
    <property type="molecule type" value="Genomic_DNA"/>
</dbReference>
<dbReference type="AlphaFoldDB" id="A0A1Y2HFV4"/>
<organism evidence="1 2">
    <name type="scientific">Catenaria anguillulae PL171</name>
    <dbReference type="NCBI Taxonomy" id="765915"/>
    <lineage>
        <taxon>Eukaryota</taxon>
        <taxon>Fungi</taxon>
        <taxon>Fungi incertae sedis</taxon>
        <taxon>Blastocladiomycota</taxon>
        <taxon>Blastocladiomycetes</taxon>
        <taxon>Blastocladiales</taxon>
        <taxon>Catenariaceae</taxon>
        <taxon>Catenaria</taxon>
    </lineage>
</organism>
<dbReference type="Proteomes" id="UP000193411">
    <property type="component" value="Unassembled WGS sequence"/>
</dbReference>
<sequence length="452" mass="48793">MFAHYSSAAATLGRRRLAAAGPPVATRRHLSFLSPRQVLRYSGQSWVATAVTLAALTLFIRPDWQDELANEAAHLSTSVDWTQSALEKRQWAYKILAKVPRNAVAPVDPADSTSAAKADAANKDAPGAHIKIHAFGRDLVDTDLSDLDVLLARIRSTLTAASKDLVPESIRATVADTWSAIRPAVHSSKPVTDLRSATSSTSLQDKDRLPFARPDVGTRAFAWLIDSACVGLLASPFWRGPIYGAVVTLAWLGKDYIFPLLPGVNASPGYHLLGLEKVHVAVANQARSDSKPADPAHTFAAELPGMLGHNSLRFLTWCNSVGAVSGVASLAWCAYAVTNGVEATMVAWDKLAGVQVVHRDDLVEFEATGKVPIRHVRRAKFSVDVESDDIKGQMVDTRTGKVVDWKLETVAGGGEGNPCARLVVSKRVHVDGKVEVVKKEIELPNWVTIKKD</sequence>
<proteinExistence type="predicted"/>
<protein>
    <submittedName>
        <fullName evidence="1">Uncharacterized protein</fullName>
    </submittedName>
</protein>
<accession>A0A1Y2HFV4</accession>
<reference evidence="1 2" key="1">
    <citation type="submission" date="2016-07" db="EMBL/GenBank/DDBJ databases">
        <title>Pervasive Adenine N6-methylation of Active Genes in Fungi.</title>
        <authorList>
            <consortium name="DOE Joint Genome Institute"/>
            <person name="Mondo S.J."/>
            <person name="Dannebaum R.O."/>
            <person name="Kuo R.C."/>
            <person name="Labutti K."/>
            <person name="Haridas S."/>
            <person name="Kuo A."/>
            <person name="Salamov A."/>
            <person name="Ahrendt S.R."/>
            <person name="Lipzen A."/>
            <person name="Sullivan W."/>
            <person name="Andreopoulos W.B."/>
            <person name="Clum A."/>
            <person name="Lindquist E."/>
            <person name="Daum C."/>
            <person name="Ramamoorthy G.K."/>
            <person name="Gryganskyi A."/>
            <person name="Culley D."/>
            <person name="Magnuson J.K."/>
            <person name="James T.Y."/>
            <person name="O'Malley M.A."/>
            <person name="Stajich J.E."/>
            <person name="Spatafora J.W."/>
            <person name="Visel A."/>
            <person name="Grigoriev I.V."/>
        </authorList>
    </citation>
    <scope>NUCLEOTIDE SEQUENCE [LARGE SCALE GENOMIC DNA]</scope>
    <source>
        <strain evidence="1 2">PL171</strain>
    </source>
</reference>
<evidence type="ECO:0000313" key="1">
    <source>
        <dbReference type="EMBL" id="ORZ33467.1"/>
    </source>
</evidence>
<comment type="caution">
    <text evidence="1">The sequence shown here is derived from an EMBL/GenBank/DDBJ whole genome shotgun (WGS) entry which is preliminary data.</text>
</comment>
<keyword evidence="2" id="KW-1185">Reference proteome</keyword>
<name>A0A1Y2HFV4_9FUNG</name>